<evidence type="ECO:0000313" key="2">
    <source>
        <dbReference type="EMBL" id="SNR95415.1"/>
    </source>
</evidence>
<keyword evidence="2" id="KW-0808">Transferase</keyword>
<dbReference type="GO" id="GO:0005829">
    <property type="term" value="C:cytosol"/>
    <property type="evidence" value="ECO:0007669"/>
    <property type="project" value="TreeGrafter"/>
</dbReference>
<dbReference type="InterPro" id="IPR018490">
    <property type="entry name" value="cNMP-bd_dom_sf"/>
</dbReference>
<sequence length="187" mass="21305">MLDKLREHIEKVVPLTDDEFALVSTHFTLRRYKKHQSLIQEGDVVQYAYFVVSGLLKLVYTDASGKEHIVSFAMEDWWESDFGAYYTQTRATMSLDCIEDASVICLPLDNYHQLCASLPKMAHFFLTKSTLGHIGAQQRILSLLTATAKERYEQVLQRFPGLVQRVPKTLLAAYLGVSRETLSRLSA</sequence>
<dbReference type="CDD" id="cd00038">
    <property type="entry name" value="CAP_ED"/>
    <property type="match status" value="1"/>
</dbReference>
<keyword evidence="2" id="KW-0418">Kinase</keyword>
<dbReference type="GO" id="GO:0016301">
    <property type="term" value="F:kinase activity"/>
    <property type="evidence" value="ECO:0007669"/>
    <property type="project" value="UniProtKB-KW"/>
</dbReference>
<dbReference type="PANTHER" id="PTHR24567">
    <property type="entry name" value="CRP FAMILY TRANSCRIPTIONAL REGULATORY PROTEIN"/>
    <property type="match status" value="1"/>
</dbReference>
<dbReference type="Pfam" id="PF00027">
    <property type="entry name" value="cNMP_binding"/>
    <property type="match status" value="1"/>
</dbReference>
<dbReference type="EMBL" id="FZNS01000013">
    <property type="protein sequence ID" value="SNR95415.1"/>
    <property type="molecule type" value="Genomic_DNA"/>
</dbReference>
<dbReference type="InterPro" id="IPR014710">
    <property type="entry name" value="RmlC-like_jellyroll"/>
</dbReference>
<dbReference type="GO" id="GO:0003700">
    <property type="term" value="F:DNA-binding transcription factor activity"/>
    <property type="evidence" value="ECO:0007669"/>
    <property type="project" value="TreeGrafter"/>
</dbReference>
<dbReference type="InterPro" id="IPR050397">
    <property type="entry name" value="Env_Response_Regulators"/>
</dbReference>
<keyword evidence="3" id="KW-1185">Reference proteome</keyword>
<dbReference type="Gene3D" id="2.60.120.10">
    <property type="entry name" value="Jelly Rolls"/>
    <property type="match status" value="1"/>
</dbReference>
<dbReference type="PANTHER" id="PTHR24567:SF26">
    <property type="entry name" value="REGULATORY PROTEIN YEIL"/>
    <property type="match status" value="1"/>
</dbReference>
<evidence type="ECO:0000313" key="3">
    <source>
        <dbReference type="Proteomes" id="UP000198310"/>
    </source>
</evidence>
<dbReference type="AlphaFoldDB" id="A0A239AIE0"/>
<organism evidence="2 3">
    <name type="scientific">Hymenobacter mucosus</name>
    <dbReference type="NCBI Taxonomy" id="1411120"/>
    <lineage>
        <taxon>Bacteria</taxon>
        <taxon>Pseudomonadati</taxon>
        <taxon>Bacteroidota</taxon>
        <taxon>Cytophagia</taxon>
        <taxon>Cytophagales</taxon>
        <taxon>Hymenobacteraceae</taxon>
        <taxon>Hymenobacter</taxon>
    </lineage>
</organism>
<dbReference type="InterPro" id="IPR000595">
    <property type="entry name" value="cNMP-bd_dom"/>
</dbReference>
<dbReference type="SUPFAM" id="SSF51206">
    <property type="entry name" value="cAMP-binding domain-like"/>
    <property type="match status" value="1"/>
</dbReference>
<feature type="domain" description="Cyclic nucleotide-binding" evidence="1">
    <location>
        <begin position="15"/>
        <end position="92"/>
    </location>
</feature>
<evidence type="ECO:0000259" key="1">
    <source>
        <dbReference type="PROSITE" id="PS50042"/>
    </source>
</evidence>
<reference evidence="3" key="1">
    <citation type="submission" date="2017-06" db="EMBL/GenBank/DDBJ databases">
        <authorList>
            <person name="Varghese N."/>
            <person name="Submissions S."/>
        </authorList>
    </citation>
    <scope>NUCLEOTIDE SEQUENCE [LARGE SCALE GENOMIC DNA]</scope>
    <source>
        <strain evidence="3">DSM 28041</strain>
    </source>
</reference>
<accession>A0A239AIE0</accession>
<proteinExistence type="predicted"/>
<name>A0A239AIE0_9BACT</name>
<gene>
    <name evidence="2" type="ORF">SAMN06269173_11310</name>
</gene>
<protein>
    <submittedName>
        <fullName evidence="2">cAMP-binding domain of CRP or a regulatory subunit of cAMP-dependent protein kinases</fullName>
    </submittedName>
</protein>
<dbReference type="PROSITE" id="PS50042">
    <property type="entry name" value="CNMP_BINDING_3"/>
    <property type="match status" value="1"/>
</dbReference>
<dbReference type="Proteomes" id="UP000198310">
    <property type="component" value="Unassembled WGS sequence"/>
</dbReference>